<dbReference type="Pfam" id="PF00196">
    <property type="entry name" value="GerE"/>
    <property type="match status" value="1"/>
</dbReference>
<organism evidence="4 5">
    <name type="scientific">Nonomuraea insulae</name>
    <dbReference type="NCBI Taxonomy" id="1616787"/>
    <lineage>
        <taxon>Bacteria</taxon>
        <taxon>Bacillati</taxon>
        <taxon>Actinomycetota</taxon>
        <taxon>Actinomycetes</taxon>
        <taxon>Streptosporangiales</taxon>
        <taxon>Streptosporangiaceae</taxon>
        <taxon>Nonomuraea</taxon>
    </lineage>
</organism>
<dbReference type="Gene3D" id="1.10.10.10">
    <property type="entry name" value="Winged helix-like DNA-binding domain superfamily/Winged helix DNA-binding domain"/>
    <property type="match status" value="1"/>
</dbReference>
<evidence type="ECO:0000259" key="3">
    <source>
        <dbReference type="PROSITE" id="PS50043"/>
    </source>
</evidence>
<dbReference type="SUPFAM" id="SSF48452">
    <property type="entry name" value="TPR-like"/>
    <property type="match status" value="1"/>
</dbReference>
<reference evidence="5" key="1">
    <citation type="journal article" date="2019" name="Int. J. Syst. Evol. Microbiol.">
        <title>The Global Catalogue of Microorganisms (GCM) 10K type strain sequencing project: providing services to taxonomists for standard genome sequencing and annotation.</title>
        <authorList>
            <consortium name="The Broad Institute Genomics Platform"/>
            <consortium name="The Broad Institute Genome Sequencing Center for Infectious Disease"/>
            <person name="Wu L."/>
            <person name="Ma J."/>
        </authorList>
    </citation>
    <scope>NUCLEOTIDE SEQUENCE [LARGE SCALE GENOMIC DNA]</scope>
    <source>
        <strain evidence="5">CCUG 53903</strain>
    </source>
</reference>
<dbReference type="PANTHER" id="PTHR16305:SF35">
    <property type="entry name" value="TRANSCRIPTIONAL ACTIVATOR DOMAIN"/>
    <property type="match status" value="1"/>
</dbReference>
<protein>
    <submittedName>
        <fullName evidence="4">ATP-binding protein</fullName>
    </submittedName>
</protein>
<dbReference type="Pfam" id="PF13191">
    <property type="entry name" value="AAA_16"/>
    <property type="match status" value="1"/>
</dbReference>
<evidence type="ECO:0000313" key="4">
    <source>
        <dbReference type="EMBL" id="MFC5828324.1"/>
    </source>
</evidence>
<dbReference type="SMART" id="SM00421">
    <property type="entry name" value="HTH_LUXR"/>
    <property type="match status" value="1"/>
</dbReference>
<dbReference type="InterPro" id="IPR000792">
    <property type="entry name" value="Tscrpt_reg_LuxR_C"/>
</dbReference>
<proteinExistence type="predicted"/>
<keyword evidence="1" id="KW-0547">Nucleotide-binding</keyword>
<dbReference type="InterPro" id="IPR011990">
    <property type="entry name" value="TPR-like_helical_dom_sf"/>
</dbReference>
<keyword evidence="5" id="KW-1185">Reference proteome</keyword>
<dbReference type="SUPFAM" id="SSF46894">
    <property type="entry name" value="C-terminal effector domain of the bipartite response regulators"/>
    <property type="match status" value="1"/>
</dbReference>
<sequence length="938" mass="100515">MVFVGRGAELAELDRAYARVRAGSPATVLLGGEAGVGKTRLITEFATPLAGEARLLLGDCPQMGENGLAFAPFTAMLRRLMRKIGTDGFLRFLPRGEPGELSRLLPLLGPPTAGGDPALTRARLFEEILTLLENLVEDRPLVIVVEDAHWADRSSRELLDFLIRNQEAAAAFFLVVTYRSEQLHRAHPLRPVLAEWHRRPWTTRTELGRLGRGEVVTQLRDLLGGEPAPATVEDVFRRSEGNPLLVEALSARAGAPVPASIRDLLITPVDDLPPETRRVVQAAAVGGVRVGHALLRAVTRLDDAGLTDALRPAISANLLLTEEDAYAFRHALIQEVLYDDVLPGERGLLHVRYAEAVEKDPALSPLGRAAIECAQHWHAPKGEPSKVLAATRRAADEAGASLAHAERLHMLLRVLELWEQAPDPDLSKAQLLDQAVGAAVAAGENSVAIQLIETALSDDVAPARAGWLIAHRGELRHLLGLPGDLDDLREAARLTPRDHPSRAAVLNLLTNRLLTVPHEAEGRATALEALKAAQAADDVKAEVIATVNLTYAQARAGDLDARLPYLVDAQATARRIGDHGALMHACRCEADVLQGVGRYAEAAEASRRGLAAATRAGLARTAGPTHAGNLAEALIALGRWEEAAESIEHALRLTPTPSLRAYLMVLDGTIALAGGDLATAQNAAAYAREVFTAGTSYAQDHLLLVHMEVDLCKARGRTADAVRLVTEALESGKASPRYLWPVIEAGASLPVPGLSETAEALPVIGPVQEACRLAYLAEAGRPDLWPVVAAAWEDLRQPYQHALALSRAAEVAAEAGDRSSATSHLGGAAREADRLRAAPLRVRIDRLARLARISLVERGEPGPDGGRDFGLTPREHEVLRLLADGRTNRQIAEALFISVKTAGTHVGNILAKLGVSSRVQAATAAHRHHLVRLNETGE</sequence>
<dbReference type="PROSITE" id="PS50043">
    <property type="entry name" value="HTH_LUXR_2"/>
    <property type="match status" value="1"/>
</dbReference>
<keyword evidence="2 4" id="KW-0067">ATP-binding</keyword>
<dbReference type="Proteomes" id="UP001596058">
    <property type="component" value="Unassembled WGS sequence"/>
</dbReference>
<dbReference type="EMBL" id="JBHSPA010000036">
    <property type="protein sequence ID" value="MFC5828324.1"/>
    <property type="molecule type" value="Genomic_DNA"/>
</dbReference>
<accession>A0ABW1CRE6</accession>
<dbReference type="Gene3D" id="3.40.50.300">
    <property type="entry name" value="P-loop containing nucleotide triphosphate hydrolases"/>
    <property type="match status" value="1"/>
</dbReference>
<dbReference type="Gene3D" id="1.25.40.10">
    <property type="entry name" value="Tetratricopeptide repeat domain"/>
    <property type="match status" value="1"/>
</dbReference>
<dbReference type="InterPro" id="IPR041664">
    <property type="entry name" value="AAA_16"/>
</dbReference>
<feature type="domain" description="HTH luxR-type" evidence="3">
    <location>
        <begin position="864"/>
        <end position="929"/>
    </location>
</feature>
<dbReference type="InterPro" id="IPR027417">
    <property type="entry name" value="P-loop_NTPase"/>
</dbReference>
<evidence type="ECO:0000313" key="5">
    <source>
        <dbReference type="Proteomes" id="UP001596058"/>
    </source>
</evidence>
<name>A0ABW1CRE6_9ACTN</name>
<dbReference type="PRINTS" id="PR00038">
    <property type="entry name" value="HTHLUXR"/>
</dbReference>
<dbReference type="CDD" id="cd06170">
    <property type="entry name" value="LuxR_C_like"/>
    <property type="match status" value="1"/>
</dbReference>
<dbReference type="InterPro" id="IPR016032">
    <property type="entry name" value="Sig_transdc_resp-reg_C-effctor"/>
</dbReference>
<dbReference type="GO" id="GO:0005524">
    <property type="term" value="F:ATP binding"/>
    <property type="evidence" value="ECO:0007669"/>
    <property type="project" value="UniProtKB-KW"/>
</dbReference>
<dbReference type="InterPro" id="IPR036388">
    <property type="entry name" value="WH-like_DNA-bd_sf"/>
</dbReference>
<evidence type="ECO:0000256" key="1">
    <source>
        <dbReference type="ARBA" id="ARBA00022741"/>
    </source>
</evidence>
<evidence type="ECO:0000256" key="2">
    <source>
        <dbReference type="ARBA" id="ARBA00022840"/>
    </source>
</evidence>
<dbReference type="RefSeq" id="WP_379517828.1">
    <property type="nucleotide sequence ID" value="NZ_JBHSPA010000036.1"/>
</dbReference>
<gene>
    <name evidence="4" type="ORF">ACFPZ3_31025</name>
</gene>
<dbReference type="SUPFAM" id="SSF52540">
    <property type="entry name" value="P-loop containing nucleoside triphosphate hydrolases"/>
    <property type="match status" value="1"/>
</dbReference>
<comment type="caution">
    <text evidence="4">The sequence shown here is derived from an EMBL/GenBank/DDBJ whole genome shotgun (WGS) entry which is preliminary data.</text>
</comment>
<dbReference type="PANTHER" id="PTHR16305">
    <property type="entry name" value="TESTICULAR SOLUBLE ADENYLYL CYCLASE"/>
    <property type="match status" value="1"/>
</dbReference>